<accession>A0AAV7AS88</accession>
<protein>
    <submittedName>
        <fullName evidence="2">Uncharacterized protein</fullName>
    </submittedName>
</protein>
<keyword evidence="3" id="KW-1185">Reference proteome</keyword>
<evidence type="ECO:0000313" key="3">
    <source>
        <dbReference type="Proteomes" id="UP000824782"/>
    </source>
</evidence>
<gene>
    <name evidence="2" type="ORF">GDO81_016466</name>
</gene>
<reference evidence="2" key="1">
    <citation type="thesis" date="2020" institute="ProQuest LLC" country="789 East Eisenhower Parkway, Ann Arbor, MI, USA">
        <title>Comparative Genomics and Chromosome Evolution.</title>
        <authorList>
            <person name="Mudd A.B."/>
        </authorList>
    </citation>
    <scope>NUCLEOTIDE SEQUENCE</scope>
    <source>
        <strain evidence="2">237g6f4</strain>
        <tissue evidence="2">Blood</tissue>
    </source>
</reference>
<name>A0AAV7AS88_ENGPU</name>
<comment type="caution">
    <text evidence="2">The sequence shown here is derived from an EMBL/GenBank/DDBJ whole genome shotgun (WGS) entry which is preliminary data.</text>
</comment>
<dbReference type="AlphaFoldDB" id="A0AAV7AS88"/>
<evidence type="ECO:0000256" key="1">
    <source>
        <dbReference type="SAM" id="MobiDB-lite"/>
    </source>
</evidence>
<dbReference type="EMBL" id="WNYA01000007">
    <property type="protein sequence ID" value="KAG8564436.1"/>
    <property type="molecule type" value="Genomic_DNA"/>
</dbReference>
<feature type="region of interest" description="Disordered" evidence="1">
    <location>
        <begin position="107"/>
        <end position="129"/>
    </location>
</feature>
<sequence>MSCRSDSVNSASPLASSTGYVPFLVKIAHSHIPVLHKCNPSAGFPLYFSSRLLDFHKRLYLLYLPSSLCTLYVPSSLCTLYLPSSLSLQYYPIRHCPLPHQPLTLRQPPSTSHSPTAPINFSLRGGPFP</sequence>
<evidence type="ECO:0000313" key="2">
    <source>
        <dbReference type="EMBL" id="KAG8564436.1"/>
    </source>
</evidence>
<organism evidence="2 3">
    <name type="scientific">Engystomops pustulosus</name>
    <name type="common">Tungara frog</name>
    <name type="synonym">Physalaemus pustulosus</name>
    <dbReference type="NCBI Taxonomy" id="76066"/>
    <lineage>
        <taxon>Eukaryota</taxon>
        <taxon>Metazoa</taxon>
        <taxon>Chordata</taxon>
        <taxon>Craniata</taxon>
        <taxon>Vertebrata</taxon>
        <taxon>Euteleostomi</taxon>
        <taxon>Amphibia</taxon>
        <taxon>Batrachia</taxon>
        <taxon>Anura</taxon>
        <taxon>Neobatrachia</taxon>
        <taxon>Hyloidea</taxon>
        <taxon>Leptodactylidae</taxon>
        <taxon>Leiuperinae</taxon>
        <taxon>Engystomops</taxon>
    </lineage>
</organism>
<feature type="compositionally biased region" description="Polar residues" evidence="1">
    <location>
        <begin position="107"/>
        <end position="119"/>
    </location>
</feature>
<dbReference type="Proteomes" id="UP000824782">
    <property type="component" value="Unassembled WGS sequence"/>
</dbReference>
<proteinExistence type="predicted"/>